<dbReference type="EMBL" id="UINC01072249">
    <property type="protein sequence ID" value="SVC07742.1"/>
    <property type="molecule type" value="Genomic_DNA"/>
</dbReference>
<sequence length="145" mass="16264">MKKLLLLLLLSLGLIGSSTSLAEYNSYKLGQAAGGYAIINDIFEKLTKSECGYAINKSYSLNETLNEIFLYLNNEDREEFIAFLDSEKFKNDLAENDSFISGTINAGKKDGLDEKTICGMLVTIASMSYQKAQNQWEFAKEHYSK</sequence>
<dbReference type="AlphaFoldDB" id="A0A382J8L7"/>
<accession>A0A382J8L7</accession>
<evidence type="ECO:0000313" key="1">
    <source>
        <dbReference type="EMBL" id="SVC07742.1"/>
    </source>
</evidence>
<proteinExistence type="predicted"/>
<reference evidence="1" key="1">
    <citation type="submission" date="2018-05" db="EMBL/GenBank/DDBJ databases">
        <authorList>
            <person name="Lanie J.A."/>
            <person name="Ng W.-L."/>
            <person name="Kazmierczak K.M."/>
            <person name="Andrzejewski T.M."/>
            <person name="Davidsen T.M."/>
            <person name="Wayne K.J."/>
            <person name="Tettelin H."/>
            <person name="Glass J.I."/>
            <person name="Rusch D."/>
            <person name="Podicherti R."/>
            <person name="Tsui H.-C.T."/>
            <person name="Winkler M.E."/>
        </authorList>
    </citation>
    <scope>NUCLEOTIDE SEQUENCE</scope>
</reference>
<organism evidence="1">
    <name type="scientific">marine metagenome</name>
    <dbReference type="NCBI Taxonomy" id="408172"/>
    <lineage>
        <taxon>unclassified sequences</taxon>
        <taxon>metagenomes</taxon>
        <taxon>ecological metagenomes</taxon>
    </lineage>
</organism>
<gene>
    <name evidence="1" type="ORF">METZ01_LOCUS260596</name>
</gene>
<name>A0A382J8L7_9ZZZZ</name>
<protein>
    <submittedName>
        <fullName evidence="1">Uncharacterized protein</fullName>
    </submittedName>
</protein>